<dbReference type="Pfam" id="PF13086">
    <property type="entry name" value="AAA_11"/>
    <property type="match status" value="1"/>
</dbReference>
<name>A0A5N7D689_9EURO</name>
<dbReference type="GO" id="GO:0004386">
    <property type="term" value="F:helicase activity"/>
    <property type="evidence" value="ECO:0007669"/>
    <property type="project" value="InterPro"/>
</dbReference>
<feature type="domain" description="DNA2/NAM7 helicase helicase" evidence="1">
    <location>
        <begin position="134"/>
        <end position="352"/>
    </location>
</feature>
<dbReference type="RefSeq" id="XP_031939240.1">
    <property type="nucleotide sequence ID" value="XM_032082553.1"/>
</dbReference>
<protein>
    <submittedName>
        <fullName evidence="2">AAA domain-containing protein</fullName>
    </submittedName>
</protein>
<dbReference type="GeneID" id="43667244"/>
<dbReference type="EMBL" id="ML736794">
    <property type="protein sequence ID" value="KAE8401921.1"/>
    <property type="molecule type" value="Genomic_DNA"/>
</dbReference>
<dbReference type="SUPFAM" id="SSF52540">
    <property type="entry name" value="P-loop containing nucleoside triphosphate hydrolases"/>
    <property type="match status" value="1"/>
</dbReference>
<dbReference type="InterPro" id="IPR027417">
    <property type="entry name" value="P-loop_NTPase"/>
</dbReference>
<gene>
    <name evidence="2" type="ORF">BDV37DRAFT_253611</name>
</gene>
<dbReference type="InterPro" id="IPR041677">
    <property type="entry name" value="DNA2/NAM7_AAA_11"/>
</dbReference>
<dbReference type="OrthoDB" id="4510440at2759"/>
<dbReference type="AlphaFoldDB" id="A0A5N7D689"/>
<dbReference type="InterPro" id="IPR045055">
    <property type="entry name" value="DNA2/NAM7-like"/>
</dbReference>
<accession>A0A5N7D689</accession>
<evidence type="ECO:0000313" key="2">
    <source>
        <dbReference type="EMBL" id="KAE8401921.1"/>
    </source>
</evidence>
<dbReference type="PANTHER" id="PTHR10887">
    <property type="entry name" value="DNA2/NAM7 HELICASE FAMILY"/>
    <property type="match status" value="1"/>
</dbReference>
<organism evidence="2 3">
    <name type="scientific">Aspergillus pseudonomiae</name>
    <dbReference type="NCBI Taxonomy" id="1506151"/>
    <lineage>
        <taxon>Eukaryota</taxon>
        <taxon>Fungi</taxon>
        <taxon>Dikarya</taxon>
        <taxon>Ascomycota</taxon>
        <taxon>Pezizomycotina</taxon>
        <taxon>Eurotiomycetes</taxon>
        <taxon>Eurotiomycetidae</taxon>
        <taxon>Eurotiales</taxon>
        <taxon>Aspergillaceae</taxon>
        <taxon>Aspergillus</taxon>
        <taxon>Aspergillus subgen. Circumdati</taxon>
    </lineage>
</organism>
<keyword evidence="3" id="KW-1185">Reference proteome</keyword>
<proteinExistence type="predicted"/>
<reference evidence="2 3" key="1">
    <citation type="submission" date="2019-04" db="EMBL/GenBank/DDBJ databases">
        <authorList>
            <consortium name="DOE Joint Genome Institute"/>
            <person name="Mondo S."/>
            <person name="Kjaerbolling I."/>
            <person name="Vesth T."/>
            <person name="Frisvad J.C."/>
            <person name="Nybo J.L."/>
            <person name="Theobald S."/>
            <person name="Kildgaard S."/>
            <person name="Isbrandt T."/>
            <person name="Kuo A."/>
            <person name="Sato A."/>
            <person name="Lyhne E.K."/>
            <person name="Kogle M.E."/>
            <person name="Wiebenga A."/>
            <person name="Kun R.S."/>
            <person name="Lubbers R.J."/>
            <person name="Makela M.R."/>
            <person name="Barry K."/>
            <person name="Chovatia M."/>
            <person name="Clum A."/>
            <person name="Daum C."/>
            <person name="Haridas S."/>
            <person name="He G."/>
            <person name="LaButti K."/>
            <person name="Lipzen A."/>
            <person name="Riley R."/>
            <person name="Salamov A."/>
            <person name="Simmons B.A."/>
            <person name="Magnuson J.K."/>
            <person name="Henrissat B."/>
            <person name="Mortensen U.H."/>
            <person name="Larsen T.O."/>
            <person name="Devries R.P."/>
            <person name="Grigoriev I.V."/>
            <person name="Machida M."/>
            <person name="Baker S.E."/>
            <person name="Andersen M.R."/>
            <person name="Cantor M.N."/>
            <person name="Hua S.X."/>
        </authorList>
    </citation>
    <scope>NUCLEOTIDE SEQUENCE [LARGE SCALE GENOMIC DNA]</scope>
    <source>
        <strain evidence="2 3">CBS 119388</strain>
    </source>
</reference>
<sequence length="358" mass="39060">MAQEDRTYEEGDLLMKGRVVEVESSADLVIATESVGTEVKPNVNFQIVTAVQPNTMPIDEQLNALNEVTNVTVYGDSPQGAGQGFSLRRTVLGHGSELTPQNPHYFVLDFKSVSPLEPHLQEERLEHIHRLFPLDAAQLQAFVNSTSRVTCGLSLIQGPPGTGKTRTAVAIILALTALKIKVLVVAGSNKAVDNLLESLVIAVAGDSLLRAWCGQFVRFRTPAYQLSQIRAKSASDPIARLRAQADATNDSRANHTLEKVQAHNLVVTHAQQNPDNKHCKSLLEYMAIDKEKGLSRDGTKKLRSSYENTLLGYLERCSVVATTLSNASHDVLRLSNFKPAFIVSDEAGQCLEGIIALR</sequence>
<dbReference type="Proteomes" id="UP000325579">
    <property type="component" value="Unassembled WGS sequence"/>
</dbReference>
<dbReference type="Gene3D" id="3.40.50.300">
    <property type="entry name" value="P-loop containing nucleotide triphosphate hydrolases"/>
    <property type="match status" value="1"/>
</dbReference>
<dbReference type="PANTHER" id="PTHR10887:SF495">
    <property type="entry name" value="HELICASE SENATAXIN ISOFORM X1-RELATED"/>
    <property type="match status" value="1"/>
</dbReference>
<evidence type="ECO:0000259" key="1">
    <source>
        <dbReference type="Pfam" id="PF13086"/>
    </source>
</evidence>
<evidence type="ECO:0000313" key="3">
    <source>
        <dbReference type="Proteomes" id="UP000325579"/>
    </source>
</evidence>